<dbReference type="Proteomes" id="UP000631114">
    <property type="component" value="Unassembled WGS sequence"/>
</dbReference>
<organism evidence="4 5">
    <name type="scientific">Coptis chinensis</name>
    <dbReference type="NCBI Taxonomy" id="261450"/>
    <lineage>
        <taxon>Eukaryota</taxon>
        <taxon>Viridiplantae</taxon>
        <taxon>Streptophyta</taxon>
        <taxon>Embryophyta</taxon>
        <taxon>Tracheophyta</taxon>
        <taxon>Spermatophyta</taxon>
        <taxon>Magnoliopsida</taxon>
        <taxon>Ranunculales</taxon>
        <taxon>Ranunculaceae</taxon>
        <taxon>Coptidoideae</taxon>
        <taxon>Coptis</taxon>
    </lineage>
</organism>
<sequence>YTIPSGWKIMVCSPTIHLNPEKYEDPLAFNPWRWEGLVTRGWITKIEKHGCFVKFYNGVQGFASRGVGTQIYIWNLDEWGSDYCLDWSYGKDTLSEGDIFIRSRRIRMRPGQISQKVGPFGLFPPILLRSYLFGSSIEDQGSRVTGNFIVHIVNVIVHFLVAFHITCFID</sequence>
<keyword evidence="3" id="KW-1133">Transmembrane helix</keyword>
<evidence type="ECO:0000256" key="1">
    <source>
        <dbReference type="ARBA" id="ARBA00022723"/>
    </source>
</evidence>
<reference evidence="4 5" key="1">
    <citation type="submission" date="2020-10" db="EMBL/GenBank/DDBJ databases">
        <title>The Coptis chinensis genome and diversification of protoberbering-type alkaloids.</title>
        <authorList>
            <person name="Wang B."/>
            <person name="Shu S."/>
            <person name="Song C."/>
            <person name="Liu Y."/>
        </authorList>
    </citation>
    <scope>NUCLEOTIDE SEQUENCE [LARGE SCALE GENOMIC DNA]</scope>
    <source>
        <strain evidence="4">HL-2020</strain>
        <tissue evidence="4">Leaf</tissue>
    </source>
</reference>
<dbReference type="PANTHER" id="PTHR24286:SF11">
    <property type="entry name" value="CYTOCHROME P450, FAMILY 87, SUBFAMILY A, POLYPEPTIDE 2"/>
    <property type="match status" value="1"/>
</dbReference>
<accession>A0A835INI9</accession>
<dbReference type="PANTHER" id="PTHR24286">
    <property type="entry name" value="CYTOCHROME P450 26"/>
    <property type="match status" value="1"/>
</dbReference>
<dbReference type="AlphaFoldDB" id="A0A835INI9"/>
<keyword evidence="1" id="KW-0479">Metal-binding</keyword>
<evidence type="ECO:0000256" key="3">
    <source>
        <dbReference type="SAM" id="Phobius"/>
    </source>
</evidence>
<feature type="non-terminal residue" evidence="4">
    <location>
        <position position="170"/>
    </location>
</feature>
<dbReference type="GO" id="GO:0010268">
    <property type="term" value="P:brassinosteroid homeostasis"/>
    <property type="evidence" value="ECO:0007669"/>
    <property type="project" value="TreeGrafter"/>
</dbReference>
<dbReference type="OrthoDB" id="757982at2759"/>
<dbReference type="GO" id="GO:0004497">
    <property type="term" value="F:monooxygenase activity"/>
    <property type="evidence" value="ECO:0007669"/>
    <property type="project" value="InterPro"/>
</dbReference>
<dbReference type="GO" id="GO:0005506">
    <property type="term" value="F:iron ion binding"/>
    <property type="evidence" value="ECO:0007669"/>
    <property type="project" value="InterPro"/>
</dbReference>
<dbReference type="InterPro" id="IPR036396">
    <property type="entry name" value="Cyt_P450_sf"/>
</dbReference>
<dbReference type="GO" id="GO:0016705">
    <property type="term" value="F:oxidoreductase activity, acting on paired donors, with incorporation or reduction of molecular oxygen"/>
    <property type="evidence" value="ECO:0007669"/>
    <property type="project" value="InterPro"/>
</dbReference>
<evidence type="ECO:0000313" key="4">
    <source>
        <dbReference type="EMBL" id="KAF9618838.1"/>
    </source>
</evidence>
<dbReference type="EMBL" id="JADFTS010000002">
    <property type="protein sequence ID" value="KAF9618838.1"/>
    <property type="molecule type" value="Genomic_DNA"/>
</dbReference>
<evidence type="ECO:0000313" key="5">
    <source>
        <dbReference type="Proteomes" id="UP000631114"/>
    </source>
</evidence>
<keyword evidence="2" id="KW-0408">Iron</keyword>
<gene>
    <name evidence="4" type="ORF">IFM89_002706</name>
</gene>
<dbReference type="Gene3D" id="1.10.630.10">
    <property type="entry name" value="Cytochrome P450"/>
    <property type="match status" value="1"/>
</dbReference>
<dbReference type="GO" id="GO:0016132">
    <property type="term" value="P:brassinosteroid biosynthetic process"/>
    <property type="evidence" value="ECO:0007669"/>
    <property type="project" value="TreeGrafter"/>
</dbReference>
<feature type="transmembrane region" description="Helical" evidence="3">
    <location>
        <begin position="149"/>
        <end position="169"/>
    </location>
</feature>
<dbReference type="GO" id="GO:0016125">
    <property type="term" value="P:sterol metabolic process"/>
    <property type="evidence" value="ECO:0007669"/>
    <property type="project" value="TreeGrafter"/>
</dbReference>
<dbReference type="GO" id="GO:0020037">
    <property type="term" value="F:heme binding"/>
    <property type="evidence" value="ECO:0007669"/>
    <property type="project" value="InterPro"/>
</dbReference>
<keyword evidence="5" id="KW-1185">Reference proteome</keyword>
<keyword evidence="3" id="KW-0472">Membrane</keyword>
<comment type="caution">
    <text evidence="4">The sequence shown here is derived from an EMBL/GenBank/DDBJ whole genome shotgun (WGS) entry which is preliminary data.</text>
</comment>
<name>A0A835INI9_9MAGN</name>
<evidence type="ECO:0000256" key="2">
    <source>
        <dbReference type="ARBA" id="ARBA00023004"/>
    </source>
</evidence>
<keyword evidence="3" id="KW-0812">Transmembrane</keyword>
<dbReference type="SUPFAM" id="SSF48264">
    <property type="entry name" value="Cytochrome P450"/>
    <property type="match status" value="1"/>
</dbReference>
<protein>
    <submittedName>
        <fullName evidence="4">Uncharacterized protein</fullName>
    </submittedName>
</protein>
<proteinExistence type="predicted"/>